<dbReference type="PANTHER" id="PTHR10949:SF0">
    <property type="entry name" value="LIPOYL SYNTHASE, MITOCHONDRIAL"/>
    <property type="match status" value="1"/>
</dbReference>
<reference evidence="8" key="1">
    <citation type="submission" date="2018-05" db="EMBL/GenBank/DDBJ databases">
        <authorList>
            <person name="Lanie J.A."/>
            <person name="Ng W.-L."/>
            <person name="Kazmierczak K.M."/>
            <person name="Andrzejewski T.M."/>
            <person name="Davidsen T.M."/>
            <person name="Wayne K.J."/>
            <person name="Tettelin H."/>
            <person name="Glass J.I."/>
            <person name="Rusch D."/>
            <person name="Podicherti R."/>
            <person name="Tsui H.-C.T."/>
            <person name="Winkler M.E."/>
        </authorList>
    </citation>
    <scope>NUCLEOTIDE SEQUENCE</scope>
</reference>
<dbReference type="Pfam" id="PF04055">
    <property type="entry name" value="Radical_SAM"/>
    <property type="match status" value="1"/>
</dbReference>
<feature type="domain" description="Radical SAM core" evidence="7">
    <location>
        <begin position="38"/>
        <end position="191"/>
    </location>
</feature>
<dbReference type="SFLD" id="SFLDS00029">
    <property type="entry name" value="Radical_SAM"/>
    <property type="match status" value="1"/>
</dbReference>
<proteinExistence type="inferred from homology"/>
<dbReference type="NCBIfam" id="NF004019">
    <property type="entry name" value="PRK05481.1"/>
    <property type="match status" value="1"/>
</dbReference>
<dbReference type="PANTHER" id="PTHR10949">
    <property type="entry name" value="LIPOYL SYNTHASE"/>
    <property type="match status" value="1"/>
</dbReference>
<evidence type="ECO:0000256" key="5">
    <source>
        <dbReference type="ARBA" id="ARBA00023004"/>
    </source>
</evidence>
<evidence type="ECO:0000256" key="6">
    <source>
        <dbReference type="ARBA" id="ARBA00023014"/>
    </source>
</evidence>
<evidence type="ECO:0000256" key="4">
    <source>
        <dbReference type="ARBA" id="ARBA00022723"/>
    </source>
</evidence>
<organism evidence="8">
    <name type="scientific">marine metagenome</name>
    <dbReference type="NCBI Taxonomy" id="408172"/>
    <lineage>
        <taxon>unclassified sequences</taxon>
        <taxon>metagenomes</taxon>
        <taxon>ecological metagenomes</taxon>
    </lineage>
</organism>
<comment type="cofactor">
    <cofactor evidence="1">
        <name>[4Fe-4S] cluster</name>
        <dbReference type="ChEBI" id="CHEBI:49883"/>
    </cofactor>
</comment>
<feature type="non-terminal residue" evidence="8">
    <location>
        <position position="191"/>
    </location>
</feature>
<name>A0A382X527_9ZZZZ</name>
<dbReference type="GO" id="GO:0016992">
    <property type="term" value="F:lipoate synthase activity"/>
    <property type="evidence" value="ECO:0007669"/>
    <property type="project" value="InterPro"/>
</dbReference>
<dbReference type="InterPro" id="IPR058240">
    <property type="entry name" value="rSAM_sf"/>
</dbReference>
<evidence type="ECO:0000256" key="3">
    <source>
        <dbReference type="ARBA" id="ARBA00022691"/>
    </source>
</evidence>
<dbReference type="SUPFAM" id="SSF102114">
    <property type="entry name" value="Radical SAM enzymes"/>
    <property type="match status" value="1"/>
</dbReference>
<dbReference type="PROSITE" id="PS51918">
    <property type="entry name" value="RADICAL_SAM"/>
    <property type="match status" value="1"/>
</dbReference>
<keyword evidence="5" id="KW-0408">Iron</keyword>
<dbReference type="GO" id="GO:0051539">
    <property type="term" value="F:4 iron, 4 sulfur cluster binding"/>
    <property type="evidence" value="ECO:0007669"/>
    <property type="project" value="UniProtKB-KW"/>
</dbReference>
<dbReference type="Gene3D" id="3.20.20.70">
    <property type="entry name" value="Aldolase class I"/>
    <property type="match status" value="1"/>
</dbReference>
<evidence type="ECO:0000259" key="7">
    <source>
        <dbReference type="PROSITE" id="PS51918"/>
    </source>
</evidence>
<keyword evidence="2" id="KW-0004">4Fe-4S</keyword>
<dbReference type="EMBL" id="UINC01165076">
    <property type="protein sequence ID" value="SVD66266.1"/>
    <property type="molecule type" value="Genomic_DNA"/>
</dbReference>
<keyword evidence="3" id="KW-0949">S-adenosyl-L-methionine</keyword>
<evidence type="ECO:0000313" key="8">
    <source>
        <dbReference type="EMBL" id="SVD66266.1"/>
    </source>
</evidence>
<dbReference type="HAMAP" id="MF_00206">
    <property type="entry name" value="Lipoyl_synth"/>
    <property type="match status" value="1"/>
</dbReference>
<accession>A0A382X527</accession>
<dbReference type="InterPro" id="IPR013785">
    <property type="entry name" value="Aldolase_TIM"/>
</dbReference>
<gene>
    <name evidence="8" type="ORF">METZ01_LOCUS419120</name>
</gene>
<dbReference type="AlphaFoldDB" id="A0A382X527"/>
<protein>
    <recommendedName>
        <fullName evidence="7">Radical SAM core domain-containing protein</fullName>
    </recommendedName>
</protein>
<dbReference type="GO" id="GO:0046872">
    <property type="term" value="F:metal ion binding"/>
    <property type="evidence" value="ECO:0007669"/>
    <property type="project" value="UniProtKB-KW"/>
</dbReference>
<keyword evidence="6" id="KW-0411">Iron-sulfur</keyword>
<dbReference type="InterPro" id="IPR007197">
    <property type="entry name" value="rSAM"/>
</dbReference>
<dbReference type="NCBIfam" id="NF009544">
    <property type="entry name" value="PRK12928.1"/>
    <property type="match status" value="1"/>
</dbReference>
<evidence type="ECO:0000256" key="2">
    <source>
        <dbReference type="ARBA" id="ARBA00022485"/>
    </source>
</evidence>
<evidence type="ECO:0000256" key="1">
    <source>
        <dbReference type="ARBA" id="ARBA00001966"/>
    </source>
</evidence>
<dbReference type="InterPro" id="IPR003698">
    <property type="entry name" value="Lipoyl_synth"/>
</dbReference>
<dbReference type="CDD" id="cd01335">
    <property type="entry name" value="Radical_SAM"/>
    <property type="match status" value="1"/>
</dbReference>
<sequence>MKIKLNTSEDFISTRNLMRNQGLNTVCEEARCPNIYECWGRQTATIMILGDVCTRACGFCSVKTGKPDNVDENEPIRTAQAVKSMNLRHVVITSVDRDDLKNDYGATIWAQTINAIRDTVPLCTIEVLTPDFRNHAPSYKKVFEANPDIFSHNIECVEYMSRLVRPQSDWKRSLSLLKSAVKWGLKTKTGM</sequence>
<keyword evidence="4" id="KW-0479">Metal-binding</keyword>